<dbReference type="KEGG" id="bgt:106079224"/>
<reference evidence="10" key="1">
    <citation type="submission" date="2020-05" db="UniProtKB">
        <authorList>
            <consortium name="EnsemblMetazoa"/>
        </authorList>
    </citation>
    <scope>IDENTIFICATION</scope>
    <source>
        <strain evidence="10">BB02</strain>
    </source>
</reference>
<dbReference type="AlphaFoldDB" id="A0A2C9K304"/>
<protein>
    <recommendedName>
        <fullName evidence="5">tRNA (cytosine(38)-C(5))-methyltransferase</fullName>
        <ecNumber evidence="4">2.1.1.204</ecNumber>
    </recommendedName>
    <alternativeName>
        <fullName evidence="6">DNA (cytosine-5)-methyltransferase-like protein 2</fullName>
    </alternativeName>
</protein>
<name>A0A2C9K304_BIOGL</name>
<evidence type="ECO:0000256" key="2">
    <source>
        <dbReference type="ARBA" id="ARBA00022679"/>
    </source>
</evidence>
<dbReference type="OrthoDB" id="414133at2759"/>
<dbReference type="Gene3D" id="3.40.50.150">
    <property type="entry name" value="Vaccinia Virus protein VP39"/>
    <property type="match status" value="1"/>
</dbReference>
<evidence type="ECO:0000256" key="8">
    <source>
        <dbReference type="RuleBase" id="RU000416"/>
    </source>
</evidence>
<dbReference type="InterPro" id="IPR029063">
    <property type="entry name" value="SAM-dependent_MTases_sf"/>
</dbReference>
<feature type="region of interest" description="Disordered" evidence="9">
    <location>
        <begin position="230"/>
        <end position="251"/>
    </location>
</feature>
<dbReference type="NCBIfam" id="TIGR00675">
    <property type="entry name" value="dcm"/>
    <property type="match status" value="1"/>
</dbReference>
<evidence type="ECO:0000313" key="10">
    <source>
        <dbReference type="EnsemblMetazoa" id="BGLB012233-PC"/>
    </source>
</evidence>
<evidence type="ECO:0000256" key="3">
    <source>
        <dbReference type="ARBA" id="ARBA00022691"/>
    </source>
</evidence>
<organism evidence="10 11">
    <name type="scientific">Biomphalaria glabrata</name>
    <name type="common">Bloodfluke planorb</name>
    <name type="synonym">Freshwater snail</name>
    <dbReference type="NCBI Taxonomy" id="6526"/>
    <lineage>
        <taxon>Eukaryota</taxon>
        <taxon>Metazoa</taxon>
        <taxon>Spiralia</taxon>
        <taxon>Lophotrochozoa</taxon>
        <taxon>Mollusca</taxon>
        <taxon>Gastropoda</taxon>
        <taxon>Heterobranchia</taxon>
        <taxon>Euthyneura</taxon>
        <taxon>Panpulmonata</taxon>
        <taxon>Hygrophila</taxon>
        <taxon>Lymnaeoidea</taxon>
        <taxon>Planorbidae</taxon>
        <taxon>Biomphalaria</taxon>
    </lineage>
</organism>
<keyword evidence="3 7" id="KW-0949">S-adenosyl-L-methionine</keyword>
<dbReference type="Pfam" id="PF00145">
    <property type="entry name" value="DNA_methylase"/>
    <property type="match status" value="1"/>
</dbReference>
<evidence type="ECO:0000256" key="4">
    <source>
        <dbReference type="ARBA" id="ARBA00039081"/>
    </source>
</evidence>
<comment type="similarity">
    <text evidence="7 8">Belongs to the class I-like SAM-binding methyltransferase superfamily. C5-methyltransferase family.</text>
</comment>
<dbReference type="EnsemblMetazoa" id="BGLB012233-RB">
    <property type="protein sequence ID" value="BGLB012233-PB"/>
    <property type="gene ID" value="BGLB012233"/>
</dbReference>
<dbReference type="InterPro" id="IPR001525">
    <property type="entry name" value="C5_MeTfrase"/>
</dbReference>
<dbReference type="EC" id="2.1.1.204" evidence="4"/>
<gene>
    <name evidence="10" type="primary">106079224</name>
</gene>
<evidence type="ECO:0000256" key="9">
    <source>
        <dbReference type="SAM" id="MobiDB-lite"/>
    </source>
</evidence>
<accession>A0A2C9K304</accession>
<dbReference type="GO" id="GO:0032259">
    <property type="term" value="P:methylation"/>
    <property type="evidence" value="ECO:0007669"/>
    <property type="project" value="UniProtKB-KW"/>
</dbReference>
<evidence type="ECO:0000313" key="11">
    <source>
        <dbReference type="Proteomes" id="UP000076420"/>
    </source>
</evidence>
<dbReference type="STRING" id="6526.A0A2C9K304"/>
<dbReference type="EnsemblMetazoa" id="BGLB012233-RC">
    <property type="protein sequence ID" value="BGLB012233-PC"/>
    <property type="gene ID" value="BGLB012233"/>
</dbReference>
<dbReference type="PROSITE" id="PS51679">
    <property type="entry name" value="SAM_MT_C5"/>
    <property type="match status" value="1"/>
</dbReference>
<dbReference type="SUPFAM" id="SSF53335">
    <property type="entry name" value="S-adenosyl-L-methionine-dependent methyltransferases"/>
    <property type="match status" value="1"/>
</dbReference>
<evidence type="ECO:0000256" key="1">
    <source>
        <dbReference type="ARBA" id="ARBA00022603"/>
    </source>
</evidence>
<dbReference type="Proteomes" id="UP000076420">
    <property type="component" value="Unassembled WGS sequence"/>
</dbReference>
<keyword evidence="1 7" id="KW-0489">Methyltransferase</keyword>
<dbReference type="VEuPathDB" id="VectorBase:BGLAX_050500"/>
<dbReference type="VEuPathDB" id="VectorBase:BGLB012233"/>
<dbReference type="GO" id="GO:0005634">
    <property type="term" value="C:nucleus"/>
    <property type="evidence" value="ECO:0007669"/>
    <property type="project" value="TreeGrafter"/>
</dbReference>
<proteinExistence type="inferred from homology"/>
<evidence type="ECO:0000256" key="7">
    <source>
        <dbReference type="PROSITE-ProRule" id="PRU01016"/>
    </source>
</evidence>
<sequence>MKLKVLELYSGIGGMHFALKESHLEYEIVLAIDINTTANKVYKHNFADTNLQSFGIEKLSLKMLEDLQINTILMSPPCQPFTRVGKKRDCHDVRTKSFLHILDLIKLIKVKPVYILVENVKGFETSETRGQLIECLKYCNYTYQEFLLTPLQFGIPNSRLRYYLTAKWNQCLMTTATGNYSILTELQDFSSFLKDSVTAHEQEAVKNTNFLVNDNSESLKPICARAQSSDLQGVKTQDSQQSSDSLQNEAKSSLKDFGRNMRYCEEDDKFINDKSLSLSEYMETSDNIDLQDYWLSDKELRMFVIMDVVYPELKKSICFTKRYGHYIEGAGSVVQMSSDIQHVIAASDLKHQAVNSLNRNEWGESEMEILRNLHLRYFTPREVANLLCFPKDFSFPDGLTKVQKYRVLGNSLNVFVVTQLIQFMTKIL</sequence>
<dbReference type="Gene3D" id="3.90.120.10">
    <property type="entry name" value="DNA Methylase, subunit A, domain 2"/>
    <property type="match status" value="2"/>
</dbReference>
<dbReference type="PRINTS" id="PR00105">
    <property type="entry name" value="C5METTRFRASE"/>
</dbReference>
<evidence type="ECO:0000256" key="5">
    <source>
        <dbReference type="ARBA" id="ARBA00039681"/>
    </source>
</evidence>
<feature type="active site" evidence="7">
    <location>
        <position position="78"/>
    </location>
</feature>
<dbReference type="GO" id="GO:0008168">
    <property type="term" value="F:methyltransferase activity"/>
    <property type="evidence" value="ECO:0007669"/>
    <property type="project" value="UniProtKB-KW"/>
</dbReference>
<dbReference type="PANTHER" id="PTHR46098">
    <property type="entry name" value="TRNA (CYTOSINE(38)-C(5))-METHYLTRANSFERASE"/>
    <property type="match status" value="1"/>
</dbReference>
<keyword evidence="2 7" id="KW-0808">Transferase</keyword>
<feature type="compositionally biased region" description="Low complexity" evidence="9">
    <location>
        <begin position="237"/>
        <end position="247"/>
    </location>
</feature>
<dbReference type="InterPro" id="IPR050750">
    <property type="entry name" value="C5-MTase"/>
</dbReference>
<dbReference type="PROSITE" id="PS00095">
    <property type="entry name" value="C5_MTASE_2"/>
    <property type="match status" value="1"/>
</dbReference>
<dbReference type="PANTHER" id="PTHR46098:SF1">
    <property type="entry name" value="TRNA (CYTOSINE(38)-C(5))-METHYLTRANSFERASE"/>
    <property type="match status" value="1"/>
</dbReference>
<dbReference type="InterPro" id="IPR031303">
    <property type="entry name" value="C5_meth_CS"/>
</dbReference>
<evidence type="ECO:0000256" key="6">
    <source>
        <dbReference type="ARBA" id="ARBA00042810"/>
    </source>
</evidence>